<evidence type="ECO:0000256" key="5">
    <source>
        <dbReference type="ARBA" id="ARBA00022729"/>
    </source>
</evidence>
<keyword evidence="9" id="KW-1185">Reference proteome</keyword>
<evidence type="ECO:0000256" key="2">
    <source>
        <dbReference type="ARBA" id="ARBA00008127"/>
    </source>
</evidence>
<keyword evidence="4 7" id="KW-0964">Secreted</keyword>
<keyword evidence="6" id="KW-1015">Disulfide bond</keyword>
<dbReference type="EMBL" id="JAIWQS010000001">
    <property type="protein sequence ID" value="KAJ8774812.1"/>
    <property type="molecule type" value="Genomic_DNA"/>
</dbReference>
<evidence type="ECO:0000256" key="1">
    <source>
        <dbReference type="ARBA" id="ARBA00004613"/>
    </source>
</evidence>
<dbReference type="PANTHER" id="PTHR33109:SF60">
    <property type="entry name" value="EPIDERMAL PATTERNING FACTOR-LIKE PROTEIN 8"/>
    <property type="match status" value="1"/>
</dbReference>
<protein>
    <recommendedName>
        <fullName evidence="7">Epidermal patterning factor-like protein</fullName>
    </recommendedName>
</protein>
<evidence type="ECO:0000256" key="7">
    <source>
        <dbReference type="RuleBase" id="RU367102"/>
    </source>
</evidence>
<dbReference type="GO" id="GO:0005576">
    <property type="term" value="C:extracellular region"/>
    <property type="evidence" value="ECO:0007669"/>
    <property type="project" value="UniProtKB-SubCell"/>
</dbReference>
<accession>A0AAV8U669</accession>
<evidence type="ECO:0000256" key="3">
    <source>
        <dbReference type="ARBA" id="ARBA00022473"/>
    </source>
</evidence>
<comment type="caution">
    <text evidence="8">The sequence shown here is derived from an EMBL/GenBank/DDBJ whole genome shotgun (WGS) entry which is preliminary data.</text>
</comment>
<comment type="function">
    <text evidence="7">Controls stomatal patterning.</text>
</comment>
<dbReference type="PANTHER" id="PTHR33109">
    <property type="entry name" value="EPIDERMAL PATTERNING FACTOR-LIKE PROTEIN 4"/>
    <property type="match status" value="1"/>
</dbReference>
<dbReference type="AlphaFoldDB" id="A0AAV8U669"/>
<proteinExistence type="inferred from homology"/>
<name>A0AAV8U669_9ROSI</name>
<dbReference type="InterPro" id="IPR039455">
    <property type="entry name" value="EPFL"/>
</dbReference>
<comment type="subcellular location">
    <subcellularLocation>
        <location evidence="1 7">Secreted</location>
    </subcellularLocation>
</comment>
<evidence type="ECO:0000256" key="6">
    <source>
        <dbReference type="ARBA" id="ARBA00023157"/>
    </source>
</evidence>
<evidence type="ECO:0000256" key="4">
    <source>
        <dbReference type="ARBA" id="ARBA00022525"/>
    </source>
</evidence>
<organism evidence="8 9">
    <name type="scientific">Erythroxylum novogranatense</name>
    <dbReference type="NCBI Taxonomy" id="1862640"/>
    <lineage>
        <taxon>Eukaryota</taxon>
        <taxon>Viridiplantae</taxon>
        <taxon>Streptophyta</taxon>
        <taxon>Embryophyta</taxon>
        <taxon>Tracheophyta</taxon>
        <taxon>Spermatophyta</taxon>
        <taxon>Magnoliopsida</taxon>
        <taxon>eudicotyledons</taxon>
        <taxon>Gunneridae</taxon>
        <taxon>Pentapetalae</taxon>
        <taxon>rosids</taxon>
        <taxon>fabids</taxon>
        <taxon>Malpighiales</taxon>
        <taxon>Erythroxylaceae</taxon>
        <taxon>Erythroxylum</taxon>
    </lineage>
</organism>
<comment type="similarity">
    <text evidence="2 7">Belongs to the plant cysteine rich small secretory peptide family. Epidermal patterning factor subfamily.</text>
</comment>
<sequence length="112" mass="12379">MIPSRNLSSCLKVAVSLSFIFFLIIISAPILVHGSLSSSNSNNLQQRRKMVLGSRPPACIDKCVNCRPCLATLVVPSRQRKGFTFKASAHGDDGSYYLLSWKCRCGNKLYQP</sequence>
<keyword evidence="3 7" id="KW-0217">Developmental protein</keyword>
<evidence type="ECO:0000313" key="8">
    <source>
        <dbReference type="EMBL" id="KAJ8774812.1"/>
    </source>
</evidence>
<reference evidence="8 9" key="1">
    <citation type="submission" date="2021-09" db="EMBL/GenBank/DDBJ databases">
        <title>Genomic insights and catalytic innovation underlie evolution of tropane alkaloids biosynthesis.</title>
        <authorList>
            <person name="Wang Y.-J."/>
            <person name="Tian T."/>
            <person name="Huang J.-P."/>
            <person name="Huang S.-X."/>
        </authorList>
    </citation>
    <scope>NUCLEOTIDE SEQUENCE [LARGE SCALE GENOMIC DNA]</scope>
    <source>
        <strain evidence="8">KIB-2018</strain>
        <tissue evidence="8">Leaf</tissue>
    </source>
</reference>
<dbReference type="Pfam" id="PF17181">
    <property type="entry name" value="EPF"/>
    <property type="match status" value="1"/>
</dbReference>
<keyword evidence="5" id="KW-0732">Signal</keyword>
<evidence type="ECO:0000313" key="9">
    <source>
        <dbReference type="Proteomes" id="UP001159364"/>
    </source>
</evidence>
<dbReference type="Proteomes" id="UP001159364">
    <property type="component" value="Linkage Group LG01"/>
</dbReference>
<gene>
    <name evidence="8" type="ORF">K2173_017258</name>
</gene>
<dbReference type="GO" id="GO:0010052">
    <property type="term" value="P:guard cell differentiation"/>
    <property type="evidence" value="ECO:0007669"/>
    <property type="project" value="UniProtKB-UniRule"/>
</dbReference>